<dbReference type="Gene3D" id="2.10.109.10">
    <property type="entry name" value="Umud Fragment, subunit A"/>
    <property type="match status" value="1"/>
</dbReference>
<dbReference type="GO" id="GO:0045892">
    <property type="term" value="P:negative regulation of DNA-templated transcription"/>
    <property type="evidence" value="ECO:0007669"/>
    <property type="project" value="InterPro"/>
</dbReference>
<proteinExistence type="predicted"/>
<accession>A0A2S5TFL6</accession>
<dbReference type="InterPro" id="IPR011991">
    <property type="entry name" value="ArsR-like_HTH"/>
</dbReference>
<dbReference type="InterPro" id="IPR036286">
    <property type="entry name" value="LexA/Signal_pep-like_sf"/>
</dbReference>
<organism evidence="11 12">
    <name type="scientific">Solimonas fluminis</name>
    <dbReference type="NCBI Taxonomy" id="2086571"/>
    <lineage>
        <taxon>Bacteria</taxon>
        <taxon>Pseudomonadati</taxon>
        <taxon>Pseudomonadota</taxon>
        <taxon>Gammaproteobacteria</taxon>
        <taxon>Nevskiales</taxon>
        <taxon>Nevskiaceae</taxon>
        <taxon>Solimonas</taxon>
    </lineage>
</organism>
<dbReference type="InterPro" id="IPR012318">
    <property type="entry name" value="HTH_CRP"/>
</dbReference>
<dbReference type="GO" id="GO:0006508">
    <property type="term" value="P:proteolysis"/>
    <property type="evidence" value="ECO:0007669"/>
    <property type="project" value="InterPro"/>
</dbReference>
<evidence type="ECO:0000256" key="9">
    <source>
        <dbReference type="ARBA" id="ARBA00023236"/>
    </source>
</evidence>
<dbReference type="PANTHER" id="PTHR33516:SF2">
    <property type="entry name" value="LEXA REPRESSOR-RELATED"/>
    <property type="match status" value="1"/>
</dbReference>
<evidence type="ECO:0000313" key="11">
    <source>
        <dbReference type="EMBL" id="PPE73707.1"/>
    </source>
</evidence>
<evidence type="ECO:0000256" key="4">
    <source>
        <dbReference type="ARBA" id="ARBA00022801"/>
    </source>
</evidence>
<evidence type="ECO:0000256" key="6">
    <source>
        <dbReference type="ARBA" id="ARBA00023125"/>
    </source>
</evidence>
<dbReference type="InterPro" id="IPR006200">
    <property type="entry name" value="LexA"/>
</dbReference>
<sequence length="219" mass="24295">MHKLPARQQDLMDFILRRARESGLPPTRGDIAAALGITRQTADQHLRALAAKGLIELLPDTSRGIRILDADALAANDPWRLPLVGRIAAGSPVLAPDHIEEQLRVDPALFQPRADFLYRVQGRSMERAHILPGDLVGIHQQATARSNQIVAVAIEDRLTGEPTLTLKRYRQQGQMITLLSENDDQQTYAPIVIDLGRQRCEIVGLFAGLIRLNRDTPES</sequence>
<evidence type="ECO:0000256" key="5">
    <source>
        <dbReference type="ARBA" id="ARBA00023015"/>
    </source>
</evidence>
<evidence type="ECO:0000313" key="12">
    <source>
        <dbReference type="Proteomes" id="UP000238220"/>
    </source>
</evidence>
<evidence type="ECO:0000256" key="2">
    <source>
        <dbReference type="ARBA" id="ARBA00022705"/>
    </source>
</evidence>
<dbReference type="Gene3D" id="1.10.10.10">
    <property type="entry name" value="Winged helix-like DNA-binding domain superfamily/Winged helix DNA-binding domain"/>
    <property type="match status" value="1"/>
</dbReference>
<keyword evidence="5" id="KW-0805">Transcription regulation</keyword>
<dbReference type="GO" id="GO:0004252">
    <property type="term" value="F:serine-type endopeptidase activity"/>
    <property type="evidence" value="ECO:0007669"/>
    <property type="project" value="InterPro"/>
</dbReference>
<dbReference type="Pfam" id="PF00717">
    <property type="entry name" value="Peptidase_S24"/>
    <property type="match status" value="1"/>
</dbReference>
<dbReference type="NCBIfam" id="TIGR00498">
    <property type="entry name" value="lexA"/>
    <property type="match status" value="1"/>
</dbReference>
<dbReference type="InterPro" id="IPR015927">
    <property type="entry name" value="Peptidase_S24_S26A/B/C"/>
</dbReference>
<dbReference type="EMBL" id="PSNW01000006">
    <property type="protein sequence ID" value="PPE73707.1"/>
    <property type="molecule type" value="Genomic_DNA"/>
</dbReference>
<keyword evidence="1" id="KW-0678">Repressor</keyword>
<keyword evidence="4" id="KW-0378">Hydrolase</keyword>
<keyword evidence="12" id="KW-1185">Reference proteome</keyword>
<dbReference type="AlphaFoldDB" id="A0A2S5TFL6"/>
<dbReference type="SUPFAM" id="SSF51306">
    <property type="entry name" value="LexA/Signal peptidase"/>
    <property type="match status" value="1"/>
</dbReference>
<evidence type="ECO:0000256" key="7">
    <source>
        <dbReference type="ARBA" id="ARBA00023163"/>
    </source>
</evidence>
<dbReference type="InterPro" id="IPR039418">
    <property type="entry name" value="LexA-like"/>
</dbReference>
<dbReference type="GO" id="GO:0006281">
    <property type="term" value="P:DNA repair"/>
    <property type="evidence" value="ECO:0007669"/>
    <property type="project" value="UniProtKB-KW"/>
</dbReference>
<dbReference type="Proteomes" id="UP000238220">
    <property type="component" value="Unassembled WGS sequence"/>
</dbReference>
<dbReference type="GO" id="GO:0009432">
    <property type="term" value="P:SOS response"/>
    <property type="evidence" value="ECO:0007669"/>
    <property type="project" value="UniProtKB-KW"/>
</dbReference>
<dbReference type="InterPro" id="IPR050077">
    <property type="entry name" value="LexA_repressor"/>
</dbReference>
<dbReference type="InterPro" id="IPR036390">
    <property type="entry name" value="WH_DNA-bd_sf"/>
</dbReference>
<dbReference type="OrthoDB" id="9802364at2"/>
<feature type="domain" description="HTH crp-type" evidence="10">
    <location>
        <begin position="18"/>
        <end position="69"/>
    </location>
</feature>
<dbReference type="RefSeq" id="WP_104230768.1">
    <property type="nucleotide sequence ID" value="NZ_PSNW01000006.1"/>
</dbReference>
<keyword evidence="9" id="KW-0742">SOS response</keyword>
<dbReference type="PANTHER" id="PTHR33516">
    <property type="entry name" value="LEXA REPRESSOR"/>
    <property type="match status" value="1"/>
</dbReference>
<dbReference type="Pfam" id="PF01726">
    <property type="entry name" value="LexA_DNA_bind"/>
    <property type="match status" value="1"/>
</dbReference>
<evidence type="ECO:0000256" key="1">
    <source>
        <dbReference type="ARBA" id="ARBA00022491"/>
    </source>
</evidence>
<evidence type="ECO:0000256" key="3">
    <source>
        <dbReference type="ARBA" id="ARBA00022763"/>
    </source>
</evidence>
<name>A0A2S5TFL6_9GAMM</name>
<reference evidence="11 12" key="1">
    <citation type="submission" date="2018-02" db="EMBL/GenBank/DDBJ databases">
        <title>Genome sequencing of Solimonas sp. HR-BB.</title>
        <authorList>
            <person name="Lee Y."/>
            <person name="Jeon C.O."/>
        </authorList>
    </citation>
    <scope>NUCLEOTIDE SEQUENCE [LARGE SCALE GENOMIC DNA]</scope>
    <source>
        <strain evidence="11 12">HR-BB</strain>
    </source>
</reference>
<dbReference type="GO" id="GO:0006260">
    <property type="term" value="P:DNA replication"/>
    <property type="evidence" value="ECO:0007669"/>
    <property type="project" value="UniProtKB-KW"/>
</dbReference>
<evidence type="ECO:0000259" key="10">
    <source>
        <dbReference type="SMART" id="SM00419"/>
    </source>
</evidence>
<keyword evidence="8" id="KW-0234">DNA repair</keyword>
<keyword evidence="2" id="KW-0235">DNA replication</keyword>
<dbReference type="InterPro" id="IPR036388">
    <property type="entry name" value="WH-like_DNA-bd_sf"/>
</dbReference>
<gene>
    <name evidence="11" type="primary">lexA</name>
    <name evidence="11" type="ORF">C3942_13015</name>
</gene>
<protein>
    <submittedName>
        <fullName evidence="11">Repressor LexA</fullName>
    </submittedName>
</protein>
<comment type="caution">
    <text evidence="11">The sequence shown here is derived from an EMBL/GenBank/DDBJ whole genome shotgun (WGS) entry which is preliminary data.</text>
</comment>
<dbReference type="SUPFAM" id="SSF46785">
    <property type="entry name" value="Winged helix' DNA-binding domain"/>
    <property type="match status" value="1"/>
</dbReference>
<dbReference type="CDD" id="cd00090">
    <property type="entry name" value="HTH_ARSR"/>
    <property type="match status" value="1"/>
</dbReference>
<dbReference type="GO" id="GO:0003677">
    <property type="term" value="F:DNA binding"/>
    <property type="evidence" value="ECO:0007669"/>
    <property type="project" value="UniProtKB-KW"/>
</dbReference>
<keyword evidence="3" id="KW-0227">DNA damage</keyword>
<keyword evidence="7" id="KW-0804">Transcription</keyword>
<dbReference type="CDD" id="cd06529">
    <property type="entry name" value="S24_LexA-like"/>
    <property type="match status" value="1"/>
</dbReference>
<keyword evidence="6" id="KW-0238">DNA-binding</keyword>
<dbReference type="InterPro" id="IPR006199">
    <property type="entry name" value="LexA_DNA-bd_dom"/>
</dbReference>
<dbReference type="SMART" id="SM00419">
    <property type="entry name" value="HTH_CRP"/>
    <property type="match status" value="1"/>
</dbReference>
<evidence type="ECO:0000256" key="8">
    <source>
        <dbReference type="ARBA" id="ARBA00023204"/>
    </source>
</evidence>